<dbReference type="GO" id="GO:0004833">
    <property type="term" value="F:L-tryptophan 2,3-dioxygenase activity"/>
    <property type="evidence" value="ECO:0007669"/>
    <property type="project" value="InterPro"/>
</dbReference>
<dbReference type="GO" id="GO:0046872">
    <property type="term" value="F:metal ion binding"/>
    <property type="evidence" value="ECO:0007669"/>
    <property type="project" value="InterPro"/>
</dbReference>
<organism evidence="1 2">
    <name type="scientific">Mesohalobacter halotolerans</name>
    <dbReference type="NCBI Taxonomy" id="1883405"/>
    <lineage>
        <taxon>Bacteria</taxon>
        <taxon>Pseudomonadati</taxon>
        <taxon>Bacteroidota</taxon>
        <taxon>Flavobacteriia</taxon>
        <taxon>Flavobacteriales</taxon>
        <taxon>Flavobacteriaceae</taxon>
        <taxon>Mesohalobacter</taxon>
    </lineage>
</organism>
<dbReference type="RefSeq" id="WP_138931671.1">
    <property type="nucleotide sequence ID" value="NZ_SWMU01000002.1"/>
</dbReference>
<dbReference type="SUPFAM" id="SSF140959">
    <property type="entry name" value="Indolic compounds 2,3-dioxygenase-like"/>
    <property type="match status" value="1"/>
</dbReference>
<evidence type="ECO:0000313" key="1">
    <source>
        <dbReference type="EMBL" id="TKS56568.1"/>
    </source>
</evidence>
<reference evidence="1 2" key="1">
    <citation type="submission" date="2019-04" db="EMBL/GenBank/DDBJ databases">
        <title>Psychroflexus halotolerans sp. nov., isolated from a marine solar saltern.</title>
        <authorList>
            <person name="Feng X."/>
        </authorList>
    </citation>
    <scope>NUCLEOTIDE SEQUENCE [LARGE SCALE GENOMIC DNA]</scope>
    <source>
        <strain evidence="1 2">WDS2C27</strain>
    </source>
</reference>
<dbReference type="PANTHER" id="PTHR10138:SF0">
    <property type="entry name" value="TRYPTOPHAN 2,3-DIOXYGENASE"/>
    <property type="match status" value="1"/>
</dbReference>
<dbReference type="InterPro" id="IPR004981">
    <property type="entry name" value="Trp_2_3_dOase"/>
</dbReference>
<dbReference type="InterPro" id="IPR037217">
    <property type="entry name" value="Trp/Indoleamine_2_3_dOase-like"/>
</dbReference>
<dbReference type="GO" id="GO:0020037">
    <property type="term" value="F:heme binding"/>
    <property type="evidence" value="ECO:0007669"/>
    <property type="project" value="InterPro"/>
</dbReference>
<proteinExistence type="predicted"/>
<keyword evidence="2" id="KW-1185">Reference proteome</keyword>
<comment type="caution">
    <text evidence="1">The sequence shown here is derived from an EMBL/GenBank/DDBJ whole genome shotgun (WGS) entry which is preliminary data.</text>
</comment>
<evidence type="ECO:0000313" key="2">
    <source>
        <dbReference type="Proteomes" id="UP000306552"/>
    </source>
</evidence>
<dbReference type="GO" id="GO:0019442">
    <property type="term" value="P:L-tryptophan catabolic process to acetyl-CoA"/>
    <property type="evidence" value="ECO:0007669"/>
    <property type="project" value="TreeGrafter"/>
</dbReference>
<accession>A0A4U5TTH2</accession>
<dbReference type="AlphaFoldDB" id="A0A4U5TTH2"/>
<gene>
    <name evidence="1" type="ORF">FCN74_05895</name>
</gene>
<name>A0A4U5TTH2_9FLAO</name>
<keyword evidence="1" id="KW-0223">Dioxygenase</keyword>
<dbReference type="Pfam" id="PF03301">
    <property type="entry name" value="Trp_dioxygenase"/>
    <property type="match status" value="1"/>
</dbReference>
<dbReference type="EMBL" id="SWMU01000002">
    <property type="protein sequence ID" value="TKS56568.1"/>
    <property type="molecule type" value="Genomic_DNA"/>
</dbReference>
<dbReference type="OrthoDB" id="9776847at2"/>
<dbReference type="GO" id="GO:0019441">
    <property type="term" value="P:L-tryptophan catabolic process to kynurenine"/>
    <property type="evidence" value="ECO:0007669"/>
    <property type="project" value="InterPro"/>
</dbReference>
<dbReference type="Gene3D" id="1.20.58.480">
    <property type="match status" value="1"/>
</dbReference>
<sequence>MSDDILKELEKKYANLGENPEPYLKGLLYSKPITYWDYIEVDTLLSLQKPRTDFKDEFVFIVYHQVTELVLRLMIHEVEQVISSEKPTEELLKDKLKRLIRYTDMLITSFDVMKEGMSHEDYNKFRLTLTPASGFQSAQFRFLEIYCTPILNLIHKEKHKALSKEPTAEEYLKHVYWRLAGYNPKTKSRSTTLKLFEDKYLGVFAEYINKAKGNTIYDKFHQIQSPSEDLIRLMKTFDNAYNVKWPMVHYNTAKHYLTKKGEAKTATGGSQWEKYLHPKFQKRTFFPKLWENDSILEF</sequence>
<keyword evidence="1" id="KW-0560">Oxidoreductase</keyword>
<dbReference type="PANTHER" id="PTHR10138">
    <property type="entry name" value="TRYPTOPHAN 2,3-DIOXYGENASE"/>
    <property type="match status" value="1"/>
</dbReference>
<protein>
    <submittedName>
        <fullName evidence="1">Tryptophan 2,3-dioxygenase</fullName>
    </submittedName>
</protein>
<dbReference type="Proteomes" id="UP000306552">
    <property type="component" value="Unassembled WGS sequence"/>
</dbReference>